<sequence>MSSPRVLFYVQHLLGIGHIKRASLLVRGWLDAGLQVSVVSGGEAVEQFGFDGAELIQLPPVRASDAAFSGLVDQQGQPLSDAFKQRRRQQLLQAMEKTQPDLLVIENYPFGRRQLRWELKPLLIRAGQLDKPPVRVCSIRDILQRRKPEREQESLDLIEAHFDAVLVHGDPAFIPLHDSFPRSTELSDKLHYTGYVTESPGSFDNKDGGSSNEVLVSAGGGAVGFSLMKACLEALKLPELAQALSGNGPVCWRLLLGPNMTTQQTEQLQQLAQAADPDRYRVILEPLRPDFVDLLKACRLSISQGGYNTLMDLLSARPRAVVVPFEGSSETEQRARTERLAELGLCQWVSEAQLGPEAVCAAIIKALNAPAGNNFQLDCNGAAKSASILQQLFETLDK</sequence>
<dbReference type="PANTHER" id="PTHR21015">
    <property type="entry name" value="UDP-N-ACETYLGLUCOSAMINE--N-ACETYLMURAMYL-(PENTAPEPTIDE) PYROPHOSPHORYL-UNDECAPRENOL N-ACETYLGLUCOSAMINE TRANSFERASE 1"/>
    <property type="match status" value="1"/>
</dbReference>
<dbReference type="OrthoDB" id="503443at2"/>
<evidence type="ECO:0000259" key="1">
    <source>
        <dbReference type="Pfam" id="PF04101"/>
    </source>
</evidence>
<gene>
    <name evidence="2" type="ORF">DV711_11760</name>
</gene>
<protein>
    <submittedName>
        <fullName evidence="2">Glycosyl transferase</fullName>
    </submittedName>
</protein>
<dbReference type="EMBL" id="QQOH01000003">
    <property type="protein sequence ID" value="RDE19559.1"/>
    <property type="molecule type" value="Genomic_DNA"/>
</dbReference>
<dbReference type="PANTHER" id="PTHR21015:SF28">
    <property type="entry name" value="SLL1722 PROTEIN"/>
    <property type="match status" value="1"/>
</dbReference>
<reference evidence="2 3" key="1">
    <citation type="submission" date="2018-07" db="EMBL/GenBank/DDBJ databases">
        <title>Motiliproteus coralliicola sp. nov., a bacterium isolated from Coral.</title>
        <authorList>
            <person name="Wang G."/>
        </authorList>
    </citation>
    <scope>NUCLEOTIDE SEQUENCE [LARGE SCALE GENOMIC DNA]</scope>
    <source>
        <strain evidence="2 3">C34</strain>
    </source>
</reference>
<keyword evidence="3" id="KW-1185">Reference proteome</keyword>
<accession>A0A369WEH6</accession>
<feature type="domain" description="Glycosyl transferase family 28 C-terminal" evidence="1">
    <location>
        <begin position="220"/>
        <end position="390"/>
    </location>
</feature>
<evidence type="ECO:0000313" key="2">
    <source>
        <dbReference type="EMBL" id="RDE19559.1"/>
    </source>
</evidence>
<dbReference type="RefSeq" id="WP_114695905.1">
    <property type="nucleotide sequence ID" value="NZ_QQOH01000003.1"/>
</dbReference>
<dbReference type="InterPro" id="IPR007235">
    <property type="entry name" value="Glyco_trans_28_C"/>
</dbReference>
<evidence type="ECO:0000313" key="3">
    <source>
        <dbReference type="Proteomes" id="UP000253769"/>
    </source>
</evidence>
<name>A0A369WEH6_9GAMM</name>
<dbReference type="SUPFAM" id="SSF53756">
    <property type="entry name" value="UDP-Glycosyltransferase/glycogen phosphorylase"/>
    <property type="match status" value="1"/>
</dbReference>
<dbReference type="Gene3D" id="3.40.50.2000">
    <property type="entry name" value="Glycogen Phosphorylase B"/>
    <property type="match status" value="1"/>
</dbReference>
<comment type="caution">
    <text evidence="2">The sequence shown here is derived from an EMBL/GenBank/DDBJ whole genome shotgun (WGS) entry which is preliminary data.</text>
</comment>
<dbReference type="Proteomes" id="UP000253769">
    <property type="component" value="Unassembled WGS sequence"/>
</dbReference>
<dbReference type="Pfam" id="PF04101">
    <property type="entry name" value="Glyco_tran_28_C"/>
    <property type="match status" value="1"/>
</dbReference>
<proteinExistence type="predicted"/>
<dbReference type="AlphaFoldDB" id="A0A369WEH6"/>
<keyword evidence="2" id="KW-0808">Transferase</keyword>
<organism evidence="2 3">
    <name type="scientific">Motiliproteus coralliicola</name>
    <dbReference type="NCBI Taxonomy" id="2283196"/>
    <lineage>
        <taxon>Bacteria</taxon>
        <taxon>Pseudomonadati</taxon>
        <taxon>Pseudomonadota</taxon>
        <taxon>Gammaproteobacteria</taxon>
        <taxon>Oceanospirillales</taxon>
        <taxon>Oceanospirillaceae</taxon>
        <taxon>Motiliproteus</taxon>
    </lineage>
</organism>
<dbReference type="GO" id="GO:0016758">
    <property type="term" value="F:hexosyltransferase activity"/>
    <property type="evidence" value="ECO:0007669"/>
    <property type="project" value="InterPro"/>
</dbReference>